<dbReference type="Proteomes" id="UP000571817">
    <property type="component" value="Unassembled WGS sequence"/>
</dbReference>
<dbReference type="AlphaFoldDB" id="A0A853DD74"/>
<dbReference type="InterPro" id="IPR023210">
    <property type="entry name" value="NADP_OxRdtase_dom"/>
</dbReference>
<accession>A0A853DD74</accession>
<dbReference type="Gene3D" id="3.20.20.100">
    <property type="entry name" value="NADP-dependent oxidoreductase domain"/>
    <property type="match status" value="1"/>
</dbReference>
<dbReference type="InterPro" id="IPR029044">
    <property type="entry name" value="Nucleotide-diphossugar_trans"/>
</dbReference>
<dbReference type="Gene3D" id="3.90.550.10">
    <property type="entry name" value="Spore Coat Polysaccharide Biosynthesis Protein SpsA, Chain A"/>
    <property type="match status" value="1"/>
</dbReference>
<dbReference type="PANTHER" id="PTHR42866">
    <property type="entry name" value="3-DEOXY-MANNO-OCTULOSONATE CYTIDYLYLTRANSFERASE"/>
    <property type="match status" value="1"/>
</dbReference>
<dbReference type="InterPro" id="IPR003329">
    <property type="entry name" value="Cytidylyl_trans"/>
</dbReference>
<evidence type="ECO:0000313" key="2">
    <source>
        <dbReference type="EMBL" id="NYJ73939.1"/>
    </source>
</evidence>
<dbReference type="PANTHER" id="PTHR42866:SF1">
    <property type="entry name" value="SPORE COAT POLYSACCHARIDE BIOSYNTHESIS PROTEIN SPSF"/>
    <property type="match status" value="1"/>
</dbReference>
<evidence type="ECO:0000313" key="3">
    <source>
        <dbReference type="Proteomes" id="UP000571817"/>
    </source>
</evidence>
<proteinExistence type="predicted"/>
<feature type="domain" description="NADP-dependent oxidoreductase" evidence="1">
    <location>
        <begin position="246"/>
        <end position="488"/>
    </location>
</feature>
<evidence type="ECO:0000259" key="1">
    <source>
        <dbReference type="Pfam" id="PF00248"/>
    </source>
</evidence>
<protein>
    <submittedName>
        <fullName evidence="2">Spore coat polysaccharide biosynthesis protein SpsF</fullName>
    </submittedName>
</protein>
<sequence>MTRTRVVVQSRLNSSRLPGKALMTIGGMPLVELVARRASRSGHEVVVATSDEHYDTRISEHLKAVGVPVMRGELDDVLGRFVHATADLDPDDRVVRLTGDNPVMDADVIDELLTAMDASGDAYGRVDIDVVPEGLGAEGFLVRDLRRAAEATQDPYDREHVTPWLRRHLGELLFAPVANPGDPKRFRCTVDTLDDFDRASRLFAQVDDPVAATWTQLMELLAQEVRAAGVSVPERDSALGLSSFVYGGSRLAESSAPETRVMLSDAVARGVTHVEVGRADGAAEAVLRACADPQLVQRMKVISRLHPLEGGGAAAAEAGLERSFATIGRRTASAVVVDGLVDAGPQVWARLTRYRDEGTVAAIGVSVGSAEEGREALSLRGIGLLEVPLSPESPLPEDLRTTARRARVELLARSIYAGGRLVADPRIAALADELGRDGADDLLMAYALGHPEVSAVAVGSLDRAQLRRNLDLSARKPLSLSEILQVDERMRAA</sequence>
<dbReference type="GO" id="GO:0005829">
    <property type="term" value="C:cytosol"/>
    <property type="evidence" value="ECO:0007669"/>
    <property type="project" value="TreeGrafter"/>
</dbReference>
<reference evidence="2 3" key="1">
    <citation type="submission" date="2020-07" db="EMBL/GenBank/DDBJ databases">
        <title>Sequencing the genomes of 1000 actinobacteria strains.</title>
        <authorList>
            <person name="Klenk H.-P."/>
        </authorList>
    </citation>
    <scope>NUCLEOTIDE SEQUENCE [LARGE SCALE GENOMIC DNA]</scope>
    <source>
        <strain evidence="2 3">DSM 29531</strain>
    </source>
</reference>
<gene>
    <name evidence="2" type="ORF">HNR15_000902</name>
</gene>
<dbReference type="Pfam" id="PF02348">
    <property type="entry name" value="CTP_transf_3"/>
    <property type="match status" value="1"/>
</dbReference>
<dbReference type="Pfam" id="PF00248">
    <property type="entry name" value="Aldo_ket_red"/>
    <property type="match status" value="1"/>
</dbReference>
<name>A0A853DD74_9MICO</name>
<dbReference type="SUPFAM" id="SSF53448">
    <property type="entry name" value="Nucleotide-diphospho-sugar transferases"/>
    <property type="match status" value="1"/>
</dbReference>
<dbReference type="SUPFAM" id="SSF51430">
    <property type="entry name" value="NAD(P)-linked oxidoreductase"/>
    <property type="match status" value="1"/>
</dbReference>
<organism evidence="2 3">
    <name type="scientific">Allobranchiibius huperziae</name>
    <dbReference type="NCBI Taxonomy" id="1874116"/>
    <lineage>
        <taxon>Bacteria</taxon>
        <taxon>Bacillati</taxon>
        <taxon>Actinomycetota</taxon>
        <taxon>Actinomycetes</taxon>
        <taxon>Micrococcales</taxon>
        <taxon>Dermacoccaceae</taxon>
        <taxon>Allobranchiibius</taxon>
    </lineage>
</organism>
<dbReference type="RefSeq" id="WP_179479499.1">
    <property type="nucleotide sequence ID" value="NZ_JACCFW010000001.1"/>
</dbReference>
<dbReference type="EMBL" id="JACCFW010000001">
    <property type="protein sequence ID" value="NYJ73939.1"/>
    <property type="molecule type" value="Genomic_DNA"/>
</dbReference>
<keyword evidence="3" id="KW-1185">Reference proteome</keyword>
<dbReference type="InterPro" id="IPR036812">
    <property type="entry name" value="NAD(P)_OxRdtase_dom_sf"/>
</dbReference>
<comment type="caution">
    <text evidence="2">The sequence shown here is derived from an EMBL/GenBank/DDBJ whole genome shotgun (WGS) entry which is preliminary data.</text>
</comment>